<dbReference type="EMBL" id="LJGW01000075">
    <property type="protein sequence ID" value="OEV13396.1"/>
    <property type="molecule type" value="Genomic_DNA"/>
</dbReference>
<sequence length="102" mass="10781">MRRTAGHSTPAAQPVTPFERDQARAAFRALLDAYGETLPGGLPARWAVRKAFGLGWAMCARTGSAPLALADVPLPLPLGSVREVFEAYAMGDVKGTAVCEPE</sequence>
<organism evidence="1 2">
    <name type="scientific">Streptomyces nanshensis</name>
    <dbReference type="NCBI Taxonomy" id="518642"/>
    <lineage>
        <taxon>Bacteria</taxon>
        <taxon>Bacillati</taxon>
        <taxon>Actinomycetota</taxon>
        <taxon>Actinomycetes</taxon>
        <taxon>Kitasatosporales</taxon>
        <taxon>Streptomycetaceae</taxon>
        <taxon>Streptomyces</taxon>
    </lineage>
</organism>
<dbReference type="Proteomes" id="UP000176005">
    <property type="component" value="Unassembled WGS sequence"/>
</dbReference>
<evidence type="ECO:0000313" key="1">
    <source>
        <dbReference type="EMBL" id="OEV13396.1"/>
    </source>
</evidence>
<reference evidence="1 2" key="1">
    <citation type="journal article" date="2016" name="Front. Microbiol.">
        <title>Comparative Genomics Analysis of Streptomyces Species Reveals Their Adaptation to the Marine Environment and Their Diversity at the Genomic Level.</title>
        <authorList>
            <person name="Tian X."/>
            <person name="Zhang Z."/>
            <person name="Yang T."/>
            <person name="Chen M."/>
            <person name="Li J."/>
            <person name="Chen F."/>
            <person name="Yang J."/>
            <person name="Li W."/>
            <person name="Zhang B."/>
            <person name="Zhang Z."/>
            <person name="Wu J."/>
            <person name="Zhang C."/>
            <person name="Long L."/>
            <person name="Xiao J."/>
        </authorList>
    </citation>
    <scope>NUCLEOTIDE SEQUENCE [LARGE SCALE GENOMIC DNA]</scope>
    <source>
        <strain evidence="1 2">SCSIO 10429</strain>
    </source>
</reference>
<gene>
    <name evidence="1" type="ORF">AN218_03660</name>
</gene>
<evidence type="ECO:0000313" key="2">
    <source>
        <dbReference type="Proteomes" id="UP000176005"/>
    </source>
</evidence>
<accession>A0A1E7LB23</accession>
<proteinExistence type="predicted"/>
<name>A0A1E7LB23_9ACTN</name>
<keyword evidence="2" id="KW-1185">Reference proteome</keyword>
<protein>
    <submittedName>
        <fullName evidence="1">Uncharacterized protein</fullName>
    </submittedName>
</protein>
<comment type="caution">
    <text evidence="1">The sequence shown here is derived from an EMBL/GenBank/DDBJ whole genome shotgun (WGS) entry which is preliminary data.</text>
</comment>
<dbReference type="AlphaFoldDB" id="A0A1E7LB23"/>